<evidence type="ECO:0000259" key="2">
    <source>
        <dbReference type="PROSITE" id="PS52045"/>
    </source>
</evidence>
<proteinExistence type="predicted"/>
<dbReference type="PANTHER" id="PTHR31589">
    <property type="entry name" value="PROTEIN, PUTATIVE (DUF239)-RELATED-RELATED"/>
    <property type="match status" value="1"/>
</dbReference>
<evidence type="ECO:0000313" key="4">
    <source>
        <dbReference type="Proteomes" id="UP000019116"/>
    </source>
</evidence>
<keyword evidence="1" id="KW-0732">Signal</keyword>
<dbReference type="InterPro" id="IPR004314">
    <property type="entry name" value="Neprosin"/>
</dbReference>
<sequence>MEMTSTKIALCCVLILSGATIRGCFCYKEENIKEKTQSIPWPLQIPPINRDEASTQASEEQINHFSVHLWNKRLDGNNYYALEATMDVYGFHLGHEEQSVAAIWIYSRGEDGKSPVTGFALGWHIHPALYKDTNTYFLTHWTGNGSPPDGCYNIRCPGYIRTSSSTTPGDVITPVSSIRDKKQYITIKAYKDKKSGDWQVHYGFNSPAKLIGYFPKSLFSDMEKKQLIISFGGFTSHPHAQPSPPMGSGLFPGRNAASFKNLKFVDAEGSTHDINKDLPFNVTSHSCYRLSTIVSGHFFYGGPGHCVV</sequence>
<dbReference type="AlphaFoldDB" id="A0A3B6NQG6"/>
<dbReference type="Gramene" id="TraesPARA_EIv1.0_1932690.1">
    <property type="protein sequence ID" value="TraesPARA_EIv1.0_1932690.1.CDS"/>
    <property type="gene ID" value="TraesPARA_EIv1.0_1932690"/>
</dbReference>
<name>A0A3B6NQG6_WHEAT</name>
<keyword evidence="4" id="KW-1185">Reference proteome</keyword>
<dbReference type="PROSITE" id="PS52045">
    <property type="entry name" value="NEPROSIN_PEP_CD"/>
    <property type="match status" value="1"/>
</dbReference>
<feature type="chain" id="PRO_5043178499" description="Neprosin PEP catalytic domain-containing protein" evidence="1">
    <location>
        <begin position="27"/>
        <end position="308"/>
    </location>
</feature>
<dbReference type="PANTHER" id="PTHR31589:SF236">
    <property type="entry name" value="NEPROSIN DOMAIN-CONTAINING PROTEIN"/>
    <property type="match status" value="1"/>
</dbReference>
<dbReference type="Gramene" id="TraesCS6A03G0460500.1">
    <property type="protein sequence ID" value="TraesCS6A03G0460500.1.CDS"/>
    <property type="gene ID" value="TraesCS6A03G0460500"/>
</dbReference>
<evidence type="ECO:0000256" key="1">
    <source>
        <dbReference type="SAM" id="SignalP"/>
    </source>
</evidence>
<dbReference type="Pfam" id="PF03080">
    <property type="entry name" value="Neprosin"/>
    <property type="match status" value="1"/>
</dbReference>
<dbReference type="OMA" id="SCIMEAI"/>
<dbReference type="GeneID" id="123130571"/>
<organism evidence="3">
    <name type="scientific">Triticum aestivum</name>
    <name type="common">Wheat</name>
    <dbReference type="NCBI Taxonomy" id="4565"/>
    <lineage>
        <taxon>Eukaryota</taxon>
        <taxon>Viridiplantae</taxon>
        <taxon>Streptophyta</taxon>
        <taxon>Embryophyta</taxon>
        <taxon>Tracheophyta</taxon>
        <taxon>Spermatophyta</taxon>
        <taxon>Magnoliopsida</taxon>
        <taxon>Liliopsida</taxon>
        <taxon>Poales</taxon>
        <taxon>Poaceae</taxon>
        <taxon>BOP clade</taxon>
        <taxon>Pooideae</taxon>
        <taxon>Triticodae</taxon>
        <taxon>Triticeae</taxon>
        <taxon>Triticinae</taxon>
        <taxon>Triticum</taxon>
    </lineage>
</organism>
<dbReference type="OrthoDB" id="677500at2759"/>
<dbReference type="Gramene" id="TraesCAD_scaffold_031376_01G000100.1">
    <property type="protein sequence ID" value="TraesCAD_scaffold_031376_01G000100.1"/>
    <property type="gene ID" value="TraesCAD_scaffold_031376_01G000100"/>
</dbReference>
<dbReference type="Gramene" id="TraesJUL6A03G03335300.1">
    <property type="protein sequence ID" value="TraesJUL6A03G03335300.1"/>
    <property type="gene ID" value="TraesJUL6A03G03335300"/>
</dbReference>
<reference evidence="3" key="2">
    <citation type="submission" date="2018-10" db="UniProtKB">
        <authorList>
            <consortium name="EnsemblPlants"/>
        </authorList>
    </citation>
    <scope>IDENTIFICATION</scope>
</reference>
<dbReference type="Gramene" id="TraesWEE_scaffold_028156_01G000100.1">
    <property type="protein sequence ID" value="TraesWEE_scaffold_028156_01G000100.1"/>
    <property type="gene ID" value="TraesWEE_scaffold_028156_01G000100"/>
</dbReference>
<dbReference type="InterPro" id="IPR053168">
    <property type="entry name" value="Glutamic_endopeptidase"/>
</dbReference>
<dbReference type="Gramene" id="TraesARI6A03G03264640.1">
    <property type="protein sequence ID" value="TraesARI6A03G03264640.1"/>
    <property type="gene ID" value="TraesARI6A03G03264640"/>
</dbReference>
<accession>A0A3B6NQG6</accession>
<dbReference type="EnsemblPlants" id="TraesCS6A02G184200.1">
    <property type="protein sequence ID" value="TraesCS6A02G184200.1"/>
    <property type="gene ID" value="TraesCS6A02G184200"/>
</dbReference>
<dbReference type="Gramene" id="TraesSYM6A03G03250000.1">
    <property type="protein sequence ID" value="TraesSYM6A03G03250000.1"/>
    <property type="gene ID" value="TraesSYM6A03G03250000"/>
</dbReference>
<dbReference type="Gramene" id="TraesROB_scaffold_029176_01G000100.1">
    <property type="protein sequence ID" value="TraesROB_scaffold_029176_01G000100.1"/>
    <property type="gene ID" value="TraesROB_scaffold_029176_01G000100"/>
</dbReference>
<dbReference type="Proteomes" id="UP000019116">
    <property type="component" value="Chromosome 6A"/>
</dbReference>
<evidence type="ECO:0000313" key="3">
    <source>
        <dbReference type="EnsemblPlants" id="TraesCS6A02G184200.1"/>
    </source>
</evidence>
<feature type="signal peptide" evidence="1">
    <location>
        <begin position="1"/>
        <end position="26"/>
    </location>
</feature>
<dbReference type="Gramene" id="TraesCLE_scaffold_064559_01G000100.1">
    <property type="protein sequence ID" value="TraesCLE_scaffold_064559_01G000100.1"/>
    <property type="gene ID" value="TraesCLE_scaffold_064559_01G000100"/>
</dbReference>
<dbReference type="Gramene" id="TraesCS6A02G184200.1">
    <property type="protein sequence ID" value="TraesCS6A02G184200.1"/>
    <property type="gene ID" value="TraesCS6A02G184200"/>
</dbReference>
<feature type="domain" description="Neprosin PEP catalytic" evidence="2">
    <location>
        <begin position="58"/>
        <end position="307"/>
    </location>
</feature>
<reference evidence="3" key="1">
    <citation type="submission" date="2018-08" db="EMBL/GenBank/DDBJ databases">
        <authorList>
            <person name="Rossello M."/>
        </authorList>
    </citation>
    <scope>NUCLEOTIDE SEQUENCE [LARGE SCALE GENOMIC DNA]</scope>
    <source>
        <strain evidence="3">cv. Chinese Spring</strain>
    </source>
</reference>
<dbReference type="SMR" id="A0A3B6NQG6"/>
<gene>
    <name evidence="3" type="primary">LOC123130571</name>
</gene>
<dbReference type="RefSeq" id="XP_044406377.1">
    <property type="nucleotide sequence ID" value="XM_044550442.1"/>
</dbReference>
<dbReference type="STRING" id="4565.A0A3B6NQG6"/>
<protein>
    <recommendedName>
        <fullName evidence="2">Neprosin PEP catalytic domain-containing protein</fullName>
    </recommendedName>
</protein>
<dbReference type="Gramene" id="TraesNOR6A03G03340700.1">
    <property type="protein sequence ID" value="TraesNOR6A03G03340700.1"/>
    <property type="gene ID" value="TraesNOR6A03G03340700"/>
</dbReference>